<evidence type="ECO:0000313" key="6">
    <source>
        <dbReference type="Proteomes" id="UP000321595"/>
    </source>
</evidence>
<reference evidence="5 6" key="1">
    <citation type="submission" date="2019-08" db="EMBL/GenBank/DDBJ databases">
        <authorList>
            <person name="Liang Q."/>
        </authorList>
    </citation>
    <scope>NUCLEOTIDE SEQUENCE [LARGE SCALE GENOMIC DNA]</scope>
    <source>
        <strain evidence="5 6">V1718</strain>
    </source>
</reference>
<dbReference type="InterPro" id="IPR029052">
    <property type="entry name" value="Metallo-depent_PP-like"/>
</dbReference>
<dbReference type="KEGG" id="bbae:FRD01_20005"/>
<comment type="similarity">
    <text evidence="2">Belongs to the 5'-nucleotidase family.</text>
</comment>
<dbReference type="PRINTS" id="PR01607">
    <property type="entry name" value="APYRASEFAMLY"/>
</dbReference>
<dbReference type="InterPro" id="IPR004843">
    <property type="entry name" value="Calcineurin-like_PHP"/>
</dbReference>
<evidence type="ECO:0000256" key="1">
    <source>
        <dbReference type="ARBA" id="ARBA00022729"/>
    </source>
</evidence>
<dbReference type="GO" id="GO:0009166">
    <property type="term" value="P:nucleotide catabolic process"/>
    <property type="evidence" value="ECO:0007669"/>
    <property type="project" value="InterPro"/>
</dbReference>
<dbReference type="SUPFAM" id="SSF55816">
    <property type="entry name" value="5'-nucleotidase (syn. UDP-sugar hydrolase), C-terminal domain"/>
    <property type="match status" value="1"/>
</dbReference>
<dbReference type="OrthoDB" id="9803927at2"/>
<gene>
    <name evidence="5" type="ORF">FRD01_20005</name>
</gene>
<proteinExistence type="inferred from homology"/>
<dbReference type="InterPro" id="IPR036907">
    <property type="entry name" value="5'-Nucleotdase_C_sf"/>
</dbReference>
<dbReference type="PANTHER" id="PTHR11575:SF24">
    <property type="entry name" value="5'-NUCLEOTIDASE"/>
    <property type="match status" value="1"/>
</dbReference>
<dbReference type="Pfam" id="PF02872">
    <property type="entry name" value="5_nucleotid_C"/>
    <property type="match status" value="1"/>
</dbReference>
<dbReference type="AlphaFoldDB" id="A0A5B8Y0K7"/>
<keyword evidence="1 2" id="KW-0732">Signal</keyword>
<evidence type="ECO:0000259" key="3">
    <source>
        <dbReference type="Pfam" id="PF00149"/>
    </source>
</evidence>
<feature type="chain" id="PRO_5023107192" evidence="2">
    <location>
        <begin position="33"/>
        <end position="567"/>
    </location>
</feature>
<keyword evidence="2" id="KW-0378">Hydrolase</keyword>
<accession>A0A5B8Y0K7</accession>
<dbReference type="EMBL" id="CP042467">
    <property type="protein sequence ID" value="QED29476.1"/>
    <property type="molecule type" value="Genomic_DNA"/>
</dbReference>
<dbReference type="Pfam" id="PF00149">
    <property type="entry name" value="Metallophos"/>
    <property type="match status" value="1"/>
</dbReference>
<dbReference type="InterPro" id="IPR008334">
    <property type="entry name" value="5'-Nucleotdase_C"/>
</dbReference>
<dbReference type="GO" id="GO:0000166">
    <property type="term" value="F:nucleotide binding"/>
    <property type="evidence" value="ECO:0007669"/>
    <property type="project" value="UniProtKB-KW"/>
</dbReference>
<evidence type="ECO:0000256" key="2">
    <source>
        <dbReference type="RuleBase" id="RU362119"/>
    </source>
</evidence>
<dbReference type="InterPro" id="IPR006179">
    <property type="entry name" value="5_nucleotidase/apyrase"/>
</dbReference>
<dbReference type="Gene3D" id="3.90.780.10">
    <property type="entry name" value="5'-Nucleotidase, C-terminal domain"/>
    <property type="match status" value="1"/>
</dbReference>
<feature type="domain" description="5'-Nucleotidase C-terminal" evidence="4">
    <location>
        <begin position="366"/>
        <end position="530"/>
    </location>
</feature>
<evidence type="ECO:0000313" key="5">
    <source>
        <dbReference type="EMBL" id="QED29476.1"/>
    </source>
</evidence>
<dbReference type="Gene3D" id="3.60.21.10">
    <property type="match status" value="1"/>
</dbReference>
<keyword evidence="2" id="KW-0547">Nucleotide-binding</keyword>
<sequence>MTSVSKPKGVSMKRSLLFAALLTACSASPQVADELPKAQESESVHVKVIGVNDFHGHLEGPSGKVKIDGEAIEAGGAAYLAQRISDIKKFHPNTVVVGAGDMIGASPLISALFQDEPAIEALNEAGMDINAVGNHEFDEGVEELMRIAKGGCHPTHGCFAESEYGGAKFEMLAANVTWKSDGKTIFPAYSIREFEGVKVGFIGLTLEGTPSIVDPSGIKDVDFGDEAEAINKATEELKAAGVKAIVVLIHEGGRPAATDHPDDCTEISGPILEIVKNTDKEVDVFVTGHTHQPYICTIDDRLVTSAKSYGQVISEIDLQVDRKTQDVVSKTARNIIIDRTGEEHAATLAVVEKYRPIVEPMANRPIGQVTADVLRTTDENGESPLGRLIADVQLDATSSTDLGGAQIAFMNPGGIRADLLHAPEGGVPGEVTFAQAHTIQPFSNSLITMTLSGKQLHQLLEQQWLDQSRPRLLQVSKGFEYTWSESAAAGSKVDPKTMKLNGKVIDPAANYRVTVNSFIAVGGDGFTVLVDGTDQLGGPIDLDAFVSYFGKKSPVEPPTKKRITRKP</sequence>
<dbReference type="PANTHER" id="PTHR11575">
    <property type="entry name" value="5'-NUCLEOTIDASE-RELATED"/>
    <property type="match status" value="1"/>
</dbReference>
<dbReference type="GO" id="GO:0008253">
    <property type="term" value="F:5'-nucleotidase activity"/>
    <property type="evidence" value="ECO:0007669"/>
    <property type="project" value="TreeGrafter"/>
</dbReference>
<feature type="domain" description="Calcineurin-like phosphoesterase" evidence="3">
    <location>
        <begin position="47"/>
        <end position="293"/>
    </location>
</feature>
<name>A0A5B8Y0K7_9DELT</name>
<evidence type="ECO:0000259" key="4">
    <source>
        <dbReference type="Pfam" id="PF02872"/>
    </source>
</evidence>
<dbReference type="GO" id="GO:0008768">
    <property type="term" value="F:UDP-sugar diphosphatase activity"/>
    <property type="evidence" value="ECO:0007669"/>
    <property type="project" value="TreeGrafter"/>
</dbReference>
<protein>
    <submittedName>
        <fullName evidence="5">Bifunctional metallophosphatase/5'-nucleotidase</fullName>
    </submittedName>
</protein>
<dbReference type="PROSITE" id="PS51257">
    <property type="entry name" value="PROKAR_LIPOPROTEIN"/>
    <property type="match status" value="1"/>
</dbReference>
<organism evidence="5 6">
    <name type="scientific">Microvenator marinus</name>
    <dbReference type="NCBI Taxonomy" id="2600177"/>
    <lineage>
        <taxon>Bacteria</taxon>
        <taxon>Deltaproteobacteria</taxon>
        <taxon>Bradymonadales</taxon>
        <taxon>Microvenatoraceae</taxon>
        <taxon>Microvenator</taxon>
    </lineage>
</organism>
<dbReference type="GO" id="GO:0030288">
    <property type="term" value="C:outer membrane-bounded periplasmic space"/>
    <property type="evidence" value="ECO:0007669"/>
    <property type="project" value="TreeGrafter"/>
</dbReference>
<keyword evidence="6" id="KW-1185">Reference proteome</keyword>
<feature type="signal peptide" evidence="2">
    <location>
        <begin position="1"/>
        <end position="32"/>
    </location>
</feature>
<dbReference type="SUPFAM" id="SSF56300">
    <property type="entry name" value="Metallo-dependent phosphatases"/>
    <property type="match status" value="1"/>
</dbReference>
<dbReference type="Proteomes" id="UP000321595">
    <property type="component" value="Chromosome"/>
</dbReference>